<comment type="caution">
    <text evidence="2">The sequence shown here is derived from an EMBL/GenBank/DDBJ whole genome shotgun (WGS) entry which is preliminary data.</text>
</comment>
<sequence length="73" mass="8171">MNLKTKFFFARVLLFVSGLTYAQFDDGPDPPPPGDEPPAPIDGYQVYLVLLGFLLAYFIIKKNGLLHKKSVNL</sequence>
<accession>A0ABU9HSG9</accession>
<feature type="transmembrane region" description="Helical" evidence="1">
    <location>
        <begin position="44"/>
        <end position="60"/>
    </location>
</feature>
<evidence type="ECO:0000313" key="3">
    <source>
        <dbReference type="Proteomes" id="UP001464555"/>
    </source>
</evidence>
<keyword evidence="1" id="KW-0812">Transmembrane</keyword>
<dbReference type="EMBL" id="JBBYHR010000001">
    <property type="protein sequence ID" value="MEL1242860.1"/>
    <property type="molecule type" value="Genomic_DNA"/>
</dbReference>
<protein>
    <recommendedName>
        <fullName evidence="4">Signal peptidase</fullName>
    </recommendedName>
</protein>
<keyword evidence="3" id="KW-1185">Reference proteome</keyword>
<dbReference type="Proteomes" id="UP001464555">
    <property type="component" value="Unassembled WGS sequence"/>
</dbReference>
<proteinExistence type="predicted"/>
<keyword evidence="1" id="KW-0472">Membrane</keyword>
<evidence type="ECO:0000256" key="1">
    <source>
        <dbReference type="SAM" id="Phobius"/>
    </source>
</evidence>
<evidence type="ECO:0008006" key="4">
    <source>
        <dbReference type="Google" id="ProtNLM"/>
    </source>
</evidence>
<feature type="transmembrane region" description="Helical" evidence="1">
    <location>
        <begin position="7"/>
        <end position="24"/>
    </location>
</feature>
<keyword evidence="1" id="KW-1133">Transmembrane helix</keyword>
<organism evidence="2 3">
    <name type="scientific">Flavobacterium arundinis</name>
    <dbReference type="NCBI Taxonomy" id="3139143"/>
    <lineage>
        <taxon>Bacteria</taxon>
        <taxon>Pseudomonadati</taxon>
        <taxon>Bacteroidota</taxon>
        <taxon>Flavobacteriia</taxon>
        <taxon>Flavobacteriales</taxon>
        <taxon>Flavobacteriaceae</taxon>
        <taxon>Flavobacterium</taxon>
    </lineage>
</organism>
<gene>
    <name evidence="2" type="ORF">AAEO56_01190</name>
</gene>
<reference evidence="2 3" key="1">
    <citation type="submission" date="2024-04" db="EMBL/GenBank/DDBJ databases">
        <title>Flavobacterium sp. DGU11 16S ribosomal RNA gene Genome sequencing and assembly.</title>
        <authorList>
            <person name="Park S."/>
        </authorList>
    </citation>
    <scope>NUCLEOTIDE SEQUENCE [LARGE SCALE GENOMIC DNA]</scope>
    <source>
        <strain evidence="2 3">DGU11</strain>
    </source>
</reference>
<name>A0ABU9HSG9_9FLAO</name>
<dbReference type="RefSeq" id="WP_341695184.1">
    <property type="nucleotide sequence ID" value="NZ_JBBYHR010000001.1"/>
</dbReference>
<evidence type="ECO:0000313" key="2">
    <source>
        <dbReference type="EMBL" id="MEL1242860.1"/>
    </source>
</evidence>